<dbReference type="EMBL" id="CP013099">
    <property type="protein sequence ID" value="ALP52538.1"/>
    <property type="molecule type" value="Genomic_DNA"/>
</dbReference>
<dbReference type="GO" id="GO:0046872">
    <property type="term" value="F:metal ion binding"/>
    <property type="evidence" value="ECO:0007669"/>
    <property type="project" value="UniProtKB-KW"/>
</dbReference>
<evidence type="ECO:0000256" key="3">
    <source>
        <dbReference type="ARBA" id="ARBA00023014"/>
    </source>
</evidence>
<feature type="domain" description="4Fe-4S ferredoxin-type" evidence="4">
    <location>
        <begin position="249"/>
        <end position="281"/>
    </location>
</feature>
<dbReference type="AlphaFoldDB" id="A0A0S2TBL9"/>
<dbReference type="STRING" id="1748243.Tel_04910"/>
<accession>A0A0S2TBL9</accession>
<dbReference type="SUPFAM" id="SSF46548">
    <property type="entry name" value="alpha-helical ferredoxin"/>
    <property type="match status" value="1"/>
</dbReference>
<name>A0A0S2TBL9_9GAMM</name>
<keyword evidence="6" id="KW-1185">Reference proteome</keyword>
<keyword evidence="1" id="KW-0479">Metal-binding</keyword>
<dbReference type="PANTHER" id="PTHR40447">
    <property type="entry name" value="ANAEROBIC SULFITE REDUCTASE SUBUNIT A"/>
    <property type="match status" value="1"/>
</dbReference>
<evidence type="ECO:0000313" key="6">
    <source>
        <dbReference type="Proteomes" id="UP000055136"/>
    </source>
</evidence>
<evidence type="ECO:0000256" key="1">
    <source>
        <dbReference type="ARBA" id="ARBA00022723"/>
    </source>
</evidence>
<reference evidence="5" key="1">
    <citation type="submission" date="2015-10" db="EMBL/GenBank/DDBJ databases">
        <title>Description of Candidatus Tenderia electrophaga gen. nov, sp. nov., an Uncultivated Electroautotroph from a Biocathode Enrichment.</title>
        <authorList>
            <person name="Eddie B.J."/>
            <person name="Malanoski A.P."/>
            <person name="Wang Z."/>
            <person name="Hall R.J."/>
            <person name="Oh S.D."/>
            <person name="Heiner C."/>
            <person name="Lin B."/>
            <person name="Strycharz-Glaven S.M."/>
        </authorList>
    </citation>
    <scope>NUCLEOTIDE SEQUENCE [LARGE SCALE GENOMIC DNA]</scope>
    <source>
        <strain evidence="5">NRL1</strain>
    </source>
</reference>
<dbReference type="InterPro" id="IPR017896">
    <property type="entry name" value="4Fe4S_Fe-S-bd"/>
</dbReference>
<organism evidence="5 6">
    <name type="scientific">Candidatus Tenderia electrophaga</name>
    <dbReference type="NCBI Taxonomy" id="1748243"/>
    <lineage>
        <taxon>Bacteria</taxon>
        <taxon>Pseudomonadati</taxon>
        <taxon>Pseudomonadota</taxon>
        <taxon>Gammaproteobacteria</taxon>
        <taxon>Candidatus Tenderiales</taxon>
        <taxon>Candidatus Tenderiaceae</taxon>
        <taxon>Candidatus Tenderia</taxon>
    </lineage>
</organism>
<dbReference type="InterPro" id="IPR009051">
    <property type="entry name" value="Helical_ferredxn"/>
</dbReference>
<dbReference type="GO" id="GO:0051536">
    <property type="term" value="F:iron-sulfur cluster binding"/>
    <property type="evidence" value="ECO:0007669"/>
    <property type="project" value="UniProtKB-KW"/>
</dbReference>
<dbReference type="PANTHER" id="PTHR40447:SF1">
    <property type="entry name" value="ANAEROBIC SULFITE REDUCTASE SUBUNIT A"/>
    <property type="match status" value="1"/>
</dbReference>
<dbReference type="Proteomes" id="UP000055136">
    <property type="component" value="Chromosome"/>
</dbReference>
<feature type="domain" description="4Fe-4S ferredoxin-type" evidence="4">
    <location>
        <begin position="330"/>
        <end position="358"/>
    </location>
</feature>
<keyword evidence="3" id="KW-0411">Iron-sulfur</keyword>
<keyword evidence="2" id="KW-0408">Iron</keyword>
<dbReference type="Gene3D" id="1.10.1060.10">
    <property type="entry name" value="Alpha-helical ferredoxin"/>
    <property type="match status" value="1"/>
</dbReference>
<dbReference type="InterPro" id="IPR017900">
    <property type="entry name" value="4Fe4S_Fe_S_CS"/>
</dbReference>
<protein>
    <submittedName>
        <fullName evidence="5">Cytochrome C</fullName>
    </submittedName>
</protein>
<gene>
    <name evidence="5" type="ORF">Tel_04910</name>
</gene>
<sequence>MATQAHFLARENFQTLIDALTGAGYRCLGPQVRDGAIVMDELSRAAQLPSGVHDRQSPGGYQLKTSDSSRYFAWANGPQALKPILFSARETLWRAERDADGRLTFVEAHAEAQKTAVFGVRSCDLAGMAVQDKVFVTDAYRDEQYAARRAALFTVAVNCSHPAKTCFCASTGDGPTAEGGYDLLLSELDEGFLINAGSDAGEAILARLPLDRASDHQFFSAAQQAIRAAEMQTRKLPHNVVDGLLENLDHPRWQDVAERCLSCGNCTMVCPTCFCHQEVEQPQLDGQSTEHLREWDSCFTDGHSYIHGTVIREDTQKRYRQWLTHKLATWVQQFGNSGCVGCGRCIAWCPVGIDLTEEANAIAGRDDD</sequence>
<dbReference type="KEGG" id="tee:Tel_04910"/>
<proteinExistence type="predicted"/>
<evidence type="ECO:0000313" key="5">
    <source>
        <dbReference type="EMBL" id="ALP52538.1"/>
    </source>
</evidence>
<dbReference type="PROSITE" id="PS51379">
    <property type="entry name" value="4FE4S_FER_2"/>
    <property type="match status" value="2"/>
</dbReference>
<evidence type="ECO:0000256" key="2">
    <source>
        <dbReference type="ARBA" id="ARBA00023004"/>
    </source>
</evidence>
<evidence type="ECO:0000259" key="4">
    <source>
        <dbReference type="PROSITE" id="PS51379"/>
    </source>
</evidence>
<dbReference type="Pfam" id="PF17179">
    <property type="entry name" value="Fer4_22"/>
    <property type="match status" value="1"/>
</dbReference>
<dbReference type="PROSITE" id="PS00198">
    <property type="entry name" value="4FE4S_FER_1"/>
    <property type="match status" value="2"/>
</dbReference>